<accession>A0A383CED8</accession>
<dbReference type="Gene3D" id="3.40.640.10">
    <property type="entry name" value="Type I PLP-dependent aspartate aminotransferase-like (Major domain)"/>
    <property type="match status" value="1"/>
</dbReference>
<protein>
    <recommendedName>
        <fullName evidence="3">Serine hydroxymethyltransferase-like domain-containing protein</fullName>
    </recommendedName>
</protein>
<dbReference type="PANTHER" id="PTHR11680:SF35">
    <property type="entry name" value="SERINE HYDROXYMETHYLTRANSFERASE 1"/>
    <property type="match status" value="1"/>
</dbReference>
<evidence type="ECO:0000256" key="1">
    <source>
        <dbReference type="ARBA" id="ARBA00001933"/>
    </source>
</evidence>
<dbReference type="InterPro" id="IPR039429">
    <property type="entry name" value="SHMT-like_dom"/>
</dbReference>
<comment type="cofactor">
    <cofactor evidence="1">
        <name>pyridoxal 5'-phosphate</name>
        <dbReference type="ChEBI" id="CHEBI:597326"/>
    </cofactor>
</comment>
<dbReference type="Pfam" id="PF00464">
    <property type="entry name" value="SHMT"/>
    <property type="match status" value="1"/>
</dbReference>
<dbReference type="AlphaFoldDB" id="A0A383CED8"/>
<dbReference type="GO" id="GO:0004372">
    <property type="term" value="F:glycine hydroxymethyltransferase activity"/>
    <property type="evidence" value="ECO:0007669"/>
    <property type="project" value="TreeGrafter"/>
</dbReference>
<dbReference type="InterPro" id="IPR049943">
    <property type="entry name" value="Ser_HO-MeTrfase-like"/>
</dbReference>
<feature type="domain" description="Serine hydroxymethyltransferase-like" evidence="3">
    <location>
        <begin position="7"/>
        <end position="132"/>
    </location>
</feature>
<feature type="non-terminal residue" evidence="4">
    <location>
        <position position="133"/>
    </location>
</feature>
<reference evidence="4" key="1">
    <citation type="submission" date="2018-05" db="EMBL/GenBank/DDBJ databases">
        <authorList>
            <person name="Lanie J.A."/>
            <person name="Ng W.-L."/>
            <person name="Kazmierczak K.M."/>
            <person name="Andrzejewski T.M."/>
            <person name="Davidsen T.M."/>
            <person name="Wayne K.J."/>
            <person name="Tettelin H."/>
            <person name="Glass J.I."/>
            <person name="Rusch D."/>
            <person name="Podicherti R."/>
            <person name="Tsui H.-C.T."/>
            <person name="Winkler M.E."/>
        </authorList>
    </citation>
    <scope>NUCLEOTIDE SEQUENCE</scope>
</reference>
<dbReference type="InterPro" id="IPR015424">
    <property type="entry name" value="PyrdxlP-dep_Trfase"/>
</dbReference>
<sequence length="133" mass="14712">MNSSLLEFDPQVFEIANEDLARQQSSLTLIPSENYASKAVMQAQATVLANKYAEGYPYQRYYNGCLPCDKIEALAIERAKELFNAEHVNVQPHAGTQANMAVYQALLKPGDTILSMKLDHGGHLSHGLPQNFS</sequence>
<dbReference type="SUPFAM" id="SSF53383">
    <property type="entry name" value="PLP-dependent transferases"/>
    <property type="match status" value="1"/>
</dbReference>
<dbReference type="PANTHER" id="PTHR11680">
    <property type="entry name" value="SERINE HYDROXYMETHYLTRANSFERASE"/>
    <property type="match status" value="1"/>
</dbReference>
<proteinExistence type="predicted"/>
<dbReference type="GO" id="GO:0019264">
    <property type="term" value="P:glycine biosynthetic process from serine"/>
    <property type="evidence" value="ECO:0007669"/>
    <property type="project" value="TreeGrafter"/>
</dbReference>
<gene>
    <name evidence="4" type="ORF">METZ01_LOCUS483277</name>
</gene>
<evidence type="ECO:0000256" key="2">
    <source>
        <dbReference type="ARBA" id="ARBA00022898"/>
    </source>
</evidence>
<organism evidence="4">
    <name type="scientific">marine metagenome</name>
    <dbReference type="NCBI Taxonomy" id="408172"/>
    <lineage>
        <taxon>unclassified sequences</taxon>
        <taxon>metagenomes</taxon>
        <taxon>ecological metagenomes</taxon>
    </lineage>
</organism>
<keyword evidence="2" id="KW-0663">Pyridoxal phosphate</keyword>
<dbReference type="GO" id="GO:0005829">
    <property type="term" value="C:cytosol"/>
    <property type="evidence" value="ECO:0007669"/>
    <property type="project" value="TreeGrafter"/>
</dbReference>
<dbReference type="EMBL" id="UINC01208059">
    <property type="protein sequence ID" value="SVE30423.1"/>
    <property type="molecule type" value="Genomic_DNA"/>
</dbReference>
<evidence type="ECO:0000259" key="3">
    <source>
        <dbReference type="Pfam" id="PF00464"/>
    </source>
</evidence>
<dbReference type="InterPro" id="IPR015421">
    <property type="entry name" value="PyrdxlP-dep_Trfase_major"/>
</dbReference>
<evidence type="ECO:0000313" key="4">
    <source>
        <dbReference type="EMBL" id="SVE30423.1"/>
    </source>
</evidence>
<dbReference type="GO" id="GO:0046653">
    <property type="term" value="P:tetrahydrofolate metabolic process"/>
    <property type="evidence" value="ECO:0007669"/>
    <property type="project" value="TreeGrafter"/>
</dbReference>
<name>A0A383CED8_9ZZZZ</name>
<dbReference type="GO" id="GO:0030170">
    <property type="term" value="F:pyridoxal phosphate binding"/>
    <property type="evidence" value="ECO:0007669"/>
    <property type="project" value="TreeGrafter"/>
</dbReference>